<dbReference type="InterPro" id="IPR001173">
    <property type="entry name" value="Glyco_trans_2-like"/>
</dbReference>
<sequence>MSQPFPVTAQMVVKNEDRFVWFAIKSILPYVEKFLITDNGSVDQTRAIIESFNDQKIIFETQNGNIVKIRQNQLLKTKTPWFLLIDGDEVWPQRQLIELLQLTKDLPKEKIAAVNETKNCVGDVWHCSPKEAGKYHLGKWQGNLNIRLMRTLPYKIVGTYPWEEYQLGGKPINEMTDRLVYSNSWYLHLSHLNRSSSQAKTLGRRRLLIEKGENLKSSQLPEVFFARYPATISDPLARRDFWYELKANLLTPIKKIKRQIC</sequence>
<evidence type="ECO:0000259" key="1">
    <source>
        <dbReference type="Pfam" id="PF00535"/>
    </source>
</evidence>
<name>A0A1F5E7H2_9BACT</name>
<evidence type="ECO:0000313" key="3">
    <source>
        <dbReference type="Proteomes" id="UP000177006"/>
    </source>
</evidence>
<dbReference type="PANTHER" id="PTHR43630:SF2">
    <property type="entry name" value="GLYCOSYLTRANSFERASE"/>
    <property type="match status" value="1"/>
</dbReference>
<accession>A0A1F5E7H2</accession>
<comment type="caution">
    <text evidence="2">The sequence shown here is derived from an EMBL/GenBank/DDBJ whole genome shotgun (WGS) entry which is preliminary data.</text>
</comment>
<dbReference type="PANTHER" id="PTHR43630">
    <property type="entry name" value="POLY-BETA-1,6-N-ACETYL-D-GLUCOSAMINE SYNTHASE"/>
    <property type="match status" value="1"/>
</dbReference>
<dbReference type="AlphaFoldDB" id="A0A1F5E7H2"/>
<dbReference type="InterPro" id="IPR029044">
    <property type="entry name" value="Nucleotide-diphossugar_trans"/>
</dbReference>
<feature type="domain" description="Glycosyltransferase 2-like" evidence="1">
    <location>
        <begin position="11"/>
        <end position="126"/>
    </location>
</feature>
<evidence type="ECO:0000313" key="2">
    <source>
        <dbReference type="EMBL" id="OGD63318.1"/>
    </source>
</evidence>
<dbReference type="EMBL" id="MEZK01000010">
    <property type="protein sequence ID" value="OGD63318.1"/>
    <property type="molecule type" value="Genomic_DNA"/>
</dbReference>
<protein>
    <recommendedName>
        <fullName evidence="1">Glycosyltransferase 2-like domain-containing protein</fullName>
    </recommendedName>
</protein>
<organism evidence="2 3">
    <name type="scientific">Candidatus Beckwithbacteria bacterium RBG_13_42_9</name>
    <dbReference type="NCBI Taxonomy" id="1797457"/>
    <lineage>
        <taxon>Bacteria</taxon>
        <taxon>Candidatus Beckwithiibacteriota</taxon>
    </lineage>
</organism>
<proteinExistence type="predicted"/>
<dbReference type="Gene3D" id="3.90.550.10">
    <property type="entry name" value="Spore Coat Polysaccharide Biosynthesis Protein SpsA, Chain A"/>
    <property type="match status" value="1"/>
</dbReference>
<dbReference type="Proteomes" id="UP000177006">
    <property type="component" value="Unassembled WGS sequence"/>
</dbReference>
<reference evidence="2 3" key="1">
    <citation type="journal article" date="2016" name="Nat. Commun.">
        <title>Thousands of microbial genomes shed light on interconnected biogeochemical processes in an aquifer system.</title>
        <authorList>
            <person name="Anantharaman K."/>
            <person name="Brown C.T."/>
            <person name="Hug L.A."/>
            <person name="Sharon I."/>
            <person name="Castelle C.J."/>
            <person name="Probst A.J."/>
            <person name="Thomas B.C."/>
            <person name="Singh A."/>
            <person name="Wilkins M.J."/>
            <person name="Karaoz U."/>
            <person name="Brodie E.L."/>
            <person name="Williams K.H."/>
            <person name="Hubbard S.S."/>
            <person name="Banfield J.F."/>
        </authorList>
    </citation>
    <scope>NUCLEOTIDE SEQUENCE [LARGE SCALE GENOMIC DNA]</scope>
</reference>
<dbReference type="Pfam" id="PF00535">
    <property type="entry name" value="Glycos_transf_2"/>
    <property type="match status" value="1"/>
</dbReference>
<gene>
    <name evidence="2" type="ORF">A2160_02405</name>
</gene>
<dbReference type="SUPFAM" id="SSF53448">
    <property type="entry name" value="Nucleotide-diphospho-sugar transferases"/>
    <property type="match status" value="1"/>
</dbReference>
<dbReference type="STRING" id="1797457.A2160_02405"/>